<reference evidence="7" key="2">
    <citation type="journal article" date="2023" name="Int. J. Syst. Evol. Microbiol.">
        <title>Streptomyces marispadix sp. nov., isolated from marine beach sediment of the Northern Coast of Portugal.</title>
        <authorList>
            <person name="dos Santos J.D.N."/>
            <person name="Vitorino I.R."/>
            <person name="Kallscheuer N."/>
            <person name="Srivastava A."/>
            <person name="Krautwurst S."/>
            <person name="Marz M."/>
            <person name="Jogler C."/>
            <person name="Lobo Da Cunha A."/>
            <person name="Catita J."/>
            <person name="Goncalves H."/>
            <person name="Gonzalez I."/>
            <person name="Reyes F."/>
            <person name="Lage O.M."/>
        </authorList>
    </citation>
    <scope>NUCLEOTIDE SEQUENCE</scope>
    <source>
        <strain evidence="7">M600PL45_2</strain>
    </source>
</reference>
<organism evidence="7 8">
    <name type="scientific">Streptomyces marispadix</name>
    <dbReference type="NCBI Taxonomy" id="2922868"/>
    <lineage>
        <taxon>Bacteria</taxon>
        <taxon>Bacillati</taxon>
        <taxon>Actinomycetota</taxon>
        <taxon>Actinomycetes</taxon>
        <taxon>Kitasatosporales</taxon>
        <taxon>Streptomycetaceae</taxon>
        <taxon>Streptomyces</taxon>
    </lineage>
</organism>
<proteinExistence type="inferred from homology"/>
<feature type="compositionally biased region" description="Basic and acidic residues" evidence="5">
    <location>
        <begin position="99"/>
        <end position="115"/>
    </location>
</feature>
<comment type="caution">
    <text evidence="7">The sequence shown here is derived from an EMBL/GenBank/DDBJ whole genome shotgun (WGS) entry which is preliminary data.</text>
</comment>
<gene>
    <name evidence="7" type="ORF">MMA15_07860</name>
</gene>
<dbReference type="EMBL" id="JAKWJU010000002">
    <property type="protein sequence ID" value="MCH6160335.1"/>
    <property type="molecule type" value="Genomic_DNA"/>
</dbReference>
<evidence type="ECO:0000256" key="1">
    <source>
        <dbReference type="ARBA" id="ARBA00009437"/>
    </source>
</evidence>
<dbReference type="SUPFAM" id="SSF53850">
    <property type="entry name" value="Periplasmic binding protein-like II"/>
    <property type="match status" value="1"/>
</dbReference>
<name>A0ABS9SVN4_9ACTN</name>
<accession>A0ABS9SVN4</accession>
<evidence type="ECO:0000256" key="4">
    <source>
        <dbReference type="ARBA" id="ARBA00023163"/>
    </source>
</evidence>
<keyword evidence="4" id="KW-0804">Transcription</keyword>
<reference evidence="7" key="1">
    <citation type="submission" date="2022-03" db="EMBL/GenBank/DDBJ databases">
        <authorList>
            <person name="Santos J.D.N."/>
            <person name="Kallscheuer N."/>
            <person name="Jogler C."/>
            <person name="Lage O.M."/>
        </authorList>
    </citation>
    <scope>NUCLEOTIDE SEQUENCE</scope>
    <source>
        <strain evidence="7">M600PL45_2</strain>
    </source>
</reference>
<protein>
    <submittedName>
        <fullName evidence="7">LysR substrate-binding domain-containing protein</fullName>
    </submittedName>
</protein>
<keyword evidence="8" id="KW-1185">Reference proteome</keyword>
<keyword evidence="2" id="KW-0805">Transcription regulation</keyword>
<dbReference type="Pfam" id="PF03466">
    <property type="entry name" value="LysR_substrate"/>
    <property type="match status" value="1"/>
</dbReference>
<evidence type="ECO:0000256" key="5">
    <source>
        <dbReference type="SAM" id="MobiDB-lite"/>
    </source>
</evidence>
<dbReference type="Gene3D" id="3.40.190.10">
    <property type="entry name" value="Periplasmic binding protein-like II"/>
    <property type="match status" value="2"/>
</dbReference>
<evidence type="ECO:0000313" key="7">
    <source>
        <dbReference type="EMBL" id="MCH6160335.1"/>
    </source>
</evidence>
<feature type="domain" description="LysR substrate-binding" evidence="6">
    <location>
        <begin position="3"/>
        <end position="95"/>
    </location>
</feature>
<evidence type="ECO:0000256" key="2">
    <source>
        <dbReference type="ARBA" id="ARBA00023015"/>
    </source>
</evidence>
<evidence type="ECO:0000256" key="3">
    <source>
        <dbReference type="ARBA" id="ARBA00023125"/>
    </source>
</evidence>
<dbReference type="PANTHER" id="PTHR30346:SF28">
    <property type="entry name" value="HTH-TYPE TRANSCRIPTIONAL REGULATOR CYNR"/>
    <property type="match status" value="1"/>
</dbReference>
<dbReference type="Proteomes" id="UP001166784">
    <property type="component" value="Unassembled WGS sequence"/>
</dbReference>
<dbReference type="PANTHER" id="PTHR30346">
    <property type="entry name" value="TRANSCRIPTIONAL DUAL REGULATOR HCAR-RELATED"/>
    <property type="match status" value="1"/>
</dbReference>
<keyword evidence="3" id="KW-0238">DNA-binding</keyword>
<dbReference type="InterPro" id="IPR005119">
    <property type="entry name" value="LysR_subst-bd"/>
</dbReference>
<comment type="similarity">
    <text evidence="1">Belongs to the LysR transcriptional regulatory family.</text>
</comment>
<dbReference type="RefSeq" id="WP_241058419.1">
    <property type="nucleotide sequence ID" value="NZ_JAKWJU010000002.1"/>
</dbReference>
<feature type="region of interest" description="Disordered" evidence="5">
    <location>
        <begin position="99"/>
        <end position="121"/>
    </location>
</feature>
<sequence>MDHGLLPAIVSVCAQAGFVPRIRYEALGTPLVLGLVAAGDGVALVSAAVARGPHRGVRFARISTPRAVSPILLAWRRGIPDELAHQLADLLHRAARDVDGAEGAERAEGADRAEGEPPGGT</sequence>
<evidence type="ECO:0000259" key="6">
    <source>
        <dbReference type="Pfam" id="PF03466"/>
    </source>
</evidence>
<evidence type="ECO:0000313" key="8">
    <source>
        <dbReference type="Proteomes" id="UP001166784"/>
    </source>
</evidence>